<dbReference type="Pfam" id="PF03572">
    <property type="entry name" value="Peptidase_S41"/>
    <property type="match status" value="1"/>
</dbReference>
<feature type="chain" id="PRO_5045282187" description="Tail specific protease domain-containing protein" evidence="1">
    <location>
        <begin position="24"/>
        <end position="591"/>
    </location>
</feature>
<feature type="domain" description="Tail specific protease" evidence="2">
    <location>
        <begin position="405"/>
        <end position="563"/>
    </location>
</feature>
<dbReference type="EMBL" id="JACWMW010000006">
    <property type="protein sequence ID" value="MBD1387478.1"/>
    <property type="molecule type" value="Genomic_DNA"/>
</dbReference>
<protein>
    <recommendedName>
        <fullName evidence="2">Tail specific protease domain-containing protein</fullName>
    </recommendedName>
</protein>
<gene>
    <name evidence="3" type="ORF">IDJ75_19495</name>
</gene>
<accession>A0ABR7XA72</accession>
<dbReference type="SUPFAM" id="SSF52096">
    <property type="entry name" value="ClpP/crotonase"/>
    <property type="match status" value="1"/>
</dbReference>
<dbReference type="InterPro" id="IPR005151">
    <property type="entry name" value="Tail-specific_protease"/>
</dbReference>
<keyword evidence="1" id="KW-0732">Signal</keyword>
<proteinExistence type="predicted"/>
<dbReference type="Gene3D" id="3.90.226.10">
    <property type="entry name" value="2-enoyl-CoA Hydratase, Chain A, domain 1"/>
    <property type="match status" value="1"/>
</dbReference>
<reference evidence="3 4" key="1">
    <citation type="submission" date="2020-09" db="EMBL/GenBank/DDBJ databases">
        <title>Novel species of Mucilaginibacter isolated from a glacier on the Tibetan Plateau.</title>
        <authorList>
            <person name="Liu Q."/>
            <person name="Xin Y.-H."/>
        </authorList>
    </citation>
    <scope>NUCLEOTIDE SEQUENCE [LARGE SCALE GENOMIC DNA]</scope>
    <source>
        <strain evidence="3 4">CGMCC 1.13878</strain>
    </source>
</reference>
<feature type="signal peptide" evidence="1">
    <location>
        <begin position="1"/>
        <end position="23"/>
    </location>
</feature>
<evidence type="ECO:0000313" key="4">
    <source>
        <dbReference type="Proteomes" id="UP000618754"/>
    </source>
</evidence>
<name>A0ABR7XA72_9SPHI</name>
<evidence type="ECO:0000256" key="1">
    <source>
        <dbReference type="SAM" id="SignalP"/>
    </source>
</evidence>
<evidence type="ECO:0000259" key="2">
    <source>
        <dbReference type="Pfam" id="PF03572"/>
    </source>
</evidence>
<comment type="caution">
    <text evidence="3">The sequence shown here is derived from an EMBL/GenBank/DDBJ whole genome shotgun (WGS) entry which is preliminary data.</text>
</comment>
<sequence>MKLKVCLIIALCFTVLCIRPVSAQTNDATQNKYYFFKVWGFLKYNHPAIASGKMDADSIFLSNLPAVDAAKSNAEFNVAISNMLQQLGTVKKLPAPIKQPTEKVLTKNIDQSWFTKDKYLSKAIGQKLQFIYQNRFAGTLPYYYTEKSYGTDIPHEKPYVFADSVNIPYAYRMLTLAKMAATIDYLYPHKYLMDSNWGKDVKEFIPLFVNASTRIEHERLLLNLSALISDTHSFRFYKQMKNAKKILQTNFFPPFDFKLLSDKQILVTKVLLPELCQKADIQAGDIITGFGKYTIEQRVNELAGLISASNRSTLLHNLSIYKNNLLFVTDSLKSRITYQRNGVSKSAILQWAGQNELPIIIDYLKKKMKPDYEGSETDYVSPDIVRFKIGEIIRYNNSLPEARFTEAMDSVFNIAAKSKGIIFDMRGYPQWGGFLNFVYQKFGQDSKFFAHYYKQDFDDFGRYVLSTDSSTYRRPGMYPGHHLYKGKVVIIVDGETLSLSEFQTMYLQSIFPDAITIGETSAGADGDEKMMTLPGGYEFNFTGNAIFYPDGTHAQRKGVKIDKVVHPLAADLLNDKDTMLQAAIDMINSKN</sequence>
<dbReference type="InterPro" id="IPR029045">
    <property type="entry name" value="ClpP/crotonase-like_dom_sf"/>
</dbReference>
<keyword evidence="4" id="KW-1185">Reference proteome</keyword>
<dbReference type="Proteomes" id="UP000618754">
    <property type="component" value="Unassembled WGS sequence"/>
</dbReference>
<organism evidence="3 4">
    <name type="scientific">Mucilaginibacter rigui</name>
    <dbReference type="NCBI Taxonomy" id="534635"/>
    <lineage>
        <taxon>Bacteria</taxon>
        <taxon>Pseudomonadati</taxon>
        <taxon>Bacteroidota</taxon>
        <taxon>Sphingobacteriia</taxon>
        <taxon>Sphingobacteriales</taxon>
        <taxon>Sphingobacteriaceae</taxon>
        <taxon>Mucilaginibacter</taxon>
    </lineage>
</organism>
<dbReference type="RefSeq" id="WP_191177322.1">
    <property type="nucleotide sequence ID" value="NZ_JACWMW010000006.1"/>
</dbReference>
<evidence type="ECO:0000313" key="3">
    <source>
        <dbReference type="EMBL" id="MBD1387478.1"/>
    </source>
</evidence>